<evidence type="ECO:0000313" key="3">
    <source>
        <dbReference type="EMBL" id="RPJ68565.1"/>
    </source>
</evidence>
<reference evidence="3 4" key="1">
    <citation type="submission" date="2018-11" db="EMBL/GenBank/DDBJ databases">
        <authorList>
            <person name="Ye M.-Q."/>
            <person name="Du Z.-J."/>
        </authorList>
    </citation>
    <scope>NUCLEOTIDE SEQUENCE [LARGE SCALE GENOMIC DNA]</scope>
    <source>
        <strain evidence="3 4">U0105</strain>
    </source>
</reference>
<evidence type="ECO:0000259" key="2">
    <source>
        <dbReference type="PROSITE" id="PS50930"/>
    </source>
</evidence>
<dbReference type="GO" id="GO:0000160">
    <property type="term" value="P:phosphorelay signal transduction system"/>
    <property type="evidence" value="ECO:0007669"/>
    <property type="project" value="UniProtKB-KW"/>
</dbReference>
<keyword evidence="1" id="KW-0902">Two-component regulatory system</keyword>
<feature type="domain" description="HTH LytTR-type" evidence="2">
    <location>
        <begin position="1"/>
        <end position="56"/>
    </location>
</feature>
<dbReference type="GO" id="GO:0003677">
    <property type="term" value="F:DNA binding"/>
    <property type="evidence" value="ECO:0007669"/>
    <property type="project" value="InterPro"/>
</dbReference>
<sequence length="56" mass="6496">MDLKIFVRIHRSSIVRRSSVSELRPNDKGEYLVLLKTGETLTLSRTNKHKLAELMN</sequence>
<dbReference type="EMBL" id="RPOK01000001">
    <property type="protein sequence ID" value="RPJ68565.1"/>
    <property type="molecule type" value="Genomic_DNA"/>
</dbReference>
<dbReference type="Pfam" id="PF04397">
    <property type="entry name" value="LytTR"/>
    <property type="match status" value="1"/>
</dbReference>
<dbReference type="Proteomes" id="UP000275281">
    <property type="component" value="Unassembled WGS sequence"/>
</dbReference>
<dbReference type="InterPro" id="IPR007492">
    <property type="entry name" value="LytTR_DNA-bd_dom"/>
</dbReference>
<dbReference type="AlphaFoldDB" id="A0A3N5YF46"/>
<accession>A0A3N5YF46</accession>
<dbReference type="OrthoDB" id="236568at2"/>
<name>A0A3N5YF46_9ALTE</name>
<comment type="caution">
    <text evidence="3">The sequence shown here is derived from an EMBL/GenBank/DDBJ whole genome shotgun (WGS) entry which is preliminary data.</text>
</comment>
<evidence type="ECO:0000256" key="1">
    <source>
        <dbReference type="ARBA" id="ARBA00023012"/>
    </source>
</evidence>
<protein>
    <recommendedName>
        <fullName evidence="2">HTH LytTR-type domain-containing protein</fullName>
    </recommendedName>
</protein>
<dbReference type="Gene3D" id="2.40.50.1020">
    <property type="entry name" value="LytTr DNA-binding domain"/>
    <property type="match status" value="1"/>
</dbReference>
<evidence type="ECO:0000313" key="4">
    <source>
        <dbReference type="Proteomes" id="UP000275281"/>
    </source>
</evidence>
<gene>
    <name evidence="3" type="ORF">DRW07_03950</name>
</gene>
<organism evidence="3 4">
    <name type="scientific">Alteromonas sediminis</name>
    <dbReference type="NCBI Taxonomy" id="2259342"/>
    <lineage>
        <taxon>Bacteria</taxon>
        <taxon>Pseudomonadati</taxon>
        <taxon>Pseudomonadota</taxon>
        <taxon>Gammaproteobacteria</taxon>
        <taxon>Alteromonadales</taxon>
        <taxon>Alteromonadaceae</taxon>
        <taxon>Alteromonas/Salinimonas group</taxon>
        <taxon>Alteromonas</taxon>
    </lineage>
</organism>
<keyword evidence="4" id="KW-1185">Reference proteome</keyword>
<proteinExistence type="predicted"/>
<dbReference type="PROSITE" id="PS50930">
    <property type="entry name" value="HTH_LYTTR"/>
    <property type="match status" value="1"/>
</dbReference>